<keyword evidence="1" id="KW-0812">Transmembrane</keyword>
<keyword evidence="3" id="KW-1185">Reference proteome</keyword>
<comment type="caution">
    <text evidence="2">The sequence shown here is derived from an EMBL/GenBank/DDBJ whole genome shotgun (WGS) entry which is preliminary data.</text>
</comment>
<feature type="transmembrane region" description="Helical" evidence="1">
    <location>
        <begin position="91"/>
        <end position="111"/>
    </location>
</feature>
<keyword evidence="1" id="KW-0472">Membrane</keyword>
<accession>A0A6L9EDA0</accession>
<evidence type="ECO:0000313" key="3">
    <source>
        <dbReference type="Proteomes" id="UP000475249"/>
    </source>
</evidence>
<dbReference type="EMBL" id="WXYO01000005">
    <property type="protein sequence ID" value="NAS12656.1"/>
    <property type="molecule type" value="Genomic_DNA"/>
</dbReference>
<protein>
    <submittedName>
        <fullName evidence="2">Uncharacterized protein</fullName>
    </submittedName>
</protein>
<evidence type="ECO:0000256" key="1">
    <source>
        <dbReference type="SAM" id="Phobius"/>
    </source>
</evidence>
<proteinExistence type="predicted"/>
<reference evidence="2 3" key="1">
    <citation type="submission" date="2020-01" db="EMBL/GenBank/DDBJ databases">
        <title>Bacteria diversity of Porities sp.</title>
        <authorList>
            <person name="Wang G."/>
        </authorList>
    </citation>
    <scope>NUCLEOTIDE SEQUENCE [LARGE SCALE GENOMIC DNA]</scope>
    <source>
        <strain evidence="2 3">R33</strain>
    </source>
</reference>
<dbReference type="AlphaFoldDB" id="A0A6L9EDA0"/>
<dbReference type="Proteomes" id="UP000475249">
    <property type="component" value="Unassembled WGS sequence"/>
</dbReference>
<dbReference type="RefSeq" id="WP_161435688.1">
    <property type="nucleotide sequence ID" value="NZ_WXYO01000005.1"/>
</dbReference>
<sequence>MKKESLVVLKEAEITNNCPECYNRDMKLTFYQRHTHNRLFHRITAQVSSQIKCNKCDSVIYPVNWTDDIERIFDYYQKMVTPKASAVKFTALFYLLLVLLIALAGTGVYLYREGIIQV</sequence>
<organism evidence="2 3">
    <name type="scientific">Poritiphilus flavus</name>
    <dbReference type="NCBI Taxonomy" id="2697053"/>
    <lineage>
        <taxon>Bacteria</taxon>
        <taxon>Pseudomonadati</taxon>
        <taxon>Bacteroidota</taxon>
        <taxon>Flavobacteriia</taxon>
        <taxon>Flavobacteriales</taxon>
        <taxon>Flavobacteriaceae</taxon>
        <taxon>Poritiphilus</taxon>
    </lineage>
</organism>
<keyword evidence="1" id="KW-1133">Transmembrane helix</keyword>
<gene>
    <name evidence="2" type="ORF">GTQ38_11625</name>
</gene>
<evidence type="ECO:0000313" key="2">
    <source>
        <dbReference type="EMBL" id="NAS12656.1"/>
    </source>
</evidence>
<name>A0A6L9EDA0_9FLAO</name>